<gene>
    <name evidence="2" type="ORF">AB5J57_19445</name>
</gene>
<evidence type="ECO:0000256" key="1">
    <source>
        <dbReference type="SAM" id="Phobius"/>
    </source>
</evidence>
<evidence type="ECO:0000313" key="2">
    <source>
        <dbReference type="EMBL" id="XDP95552.1"/>
    </source>
</evidence>
<organism evidence="2">
    <name type="scientific">Streptomyces sp. R02</name>
    <dbReference type="NCBI Taxonomy" id="3238623"/>
    <lineage>
        <taxon>Bacteria</taxon>
        <taxon>Bacillati</taxon>
        <taxon>Actinomycetota</taxon>
        <taxon>Actinomycetes</taxon>
        <taxon>Kitasatosporales</taxon>
        <taxon>Streptomycetaceae</taxon>
        <taxon>Streptomyces</taxon>
    </lineage>
</organism>
<dbReference type="EMBL" id="CP163429">
    <property type="protein sequence ID" value="XDP95552.1"/>
    <property type="molecule type" value="Genomic_DNA"/>
</dbReference>
<feature type="transmembrane region" description="Helical" evidence="1">
    <location>
        <begin position="16"/>
        <end position="35"/>
    </location>
</feature>
<sequence length="136" mass="15340">MSESHDTAQADETAAWLPYGIAAVKVIFLLAVFRYFATPFTDDIFGEELLPLPTWEWTVCSITPGLLIWLARRPVDWATLSTERTILRIALTFYFLYALAFSLFKGGWTLWPAAFAALAGHLGILYLDGRRSNYGE</sequence>
<dbReference type="RefSeq" id="WP_369157487.1">
    <property type="nucleotide sequence ID" value="NZ_CP163429.1"/>
</dbReference>
<feature type="transmembrane region" description="Helical" evidence="1">
    <location>
        <begin position="85"/>
        <end position="104"/>
    </location>
</feature>
<keyword evidence="1" id="KW-0472">Membrane</keyword>
<name>A0AB39LRY8_9ACTN</name>
<keyword evidence="1" id="KW-1133">Transmembrane helix</keyword>
<proteinExistence type="predicted"/>
<reference evidence="2" key="1">
    <citation type="submission" date="2024-07" db="EMBL/GenBank/DDBJ databases">
        <authorList>
            <person name="Yu S.T."/>
        </authorList>
    </citation>
    <scope>NUCLEOTIDE SEQUENCE</scope>
    <source>
        <strain evidence="2">R02</strain>
    </source>
</reference>
<accession>A0AB39LRY8</accession>
<feature type="transmembrane region" description="Helical" evidence="1">
    <location>
        <begin position="110"/>
        <end position="127"/>
    </location>
</feature>
<dbReference type="AlphaFoldDB" id="A0AB39LRY8"/>
<protein>
    <submittedName>
        <fullName evidence="2">Uncharacterized protein</fullName>
    </submittedName>
</protein>
<keyword evidence="1" id="KW-0812">Transmembrane</keyword>